<dbReference type="InterPro" id="IPR003333">
    <property type="entry name" value="CMAS"/>
</dbReference>
<reference evidence="7 8" key="1">
    <citation type="submission" date="2016-08" db="EMBL/GenBank/DDBJ databases">
        <authorList>
            <person name="Seilhamer J.J."/>
        </authorList>
    </citation>
    <scope>NUCLEOTIDE SEQUENCE [LARGE SCALE GENOMIC DNA]</scope>
    <source>
        <strain evidence="7 8">KCTC 42603</strain>
    </source>
</reference>
<dbReference type="SUPFAM" id="SSF53335">
    <property type="entry name" value="S-adenosyl-L-methionine-dependent methyltransferases"/>
    <property type="match status" value="1"/>
</dbReference>
<dbReference type="EMBL" id="MDHN01000039">
    <property type="protein sequence ID" value="OFC69566.1"/>
    <property type="molecule type" value="Genomic_DNA"/>
</dbReference>
<accession>A0A1E7Z7R7</accession>
<keyword evidence="2" id="KW-0489">Methyltransferase</keyword>
<evidence type="ECO:0000313" key="7">
    <source>
        <dbReference type="EMBL" id="OFC69566.1"/>
    </source>
</evidence>
<keyword evidence="8" id="KW-1185">Reference proteome</keyword>
<dbReference type="PANTHER" id="PTHR43667:SF2">
    <property type="entry name" value="FATTY ACID C-METHYL TRANSFERASE"/>
    <property type="match status" value="1"/>
</dbReference>
<name>A0A1E7Z7R7_9ALTE</name>
<dbReference type="GO" id="GO:0008168">
    <property type="term" value="F:methyltransferase activity"/>
    <property type="evidence" value="ECO:0007669"/>
    <property type="project" value="UniProtKB-KW"/>
</dbReference>
<dbReference type="STRING" id="1656094.BFC18_17755"/>
<dbReference type="GO" id="GO:0008610">
    <property type="term" value="P:lipid biosynthetic process"/>
    <property type="evidence" value="ECO:0007669"/>
    <property type="project" value="InterPro"/>
</dbReference>
<evidence type="ECO:0000256" key="2">
    <source>
        <dbReference type="ARBA" id="ARBA00022603"/>
    </source>
</evidence>
<sequence length="419" mass="48194">MSHGESAFIFEQEASSIDRACRAAFLKVLSILPEGHMSIQENGTTVGEFGNPSHDLKADVNILNVKAYRQLLFGGSVAAGETYTDGLWTSSDLTSVIRIFARNLPMLDKWEQKYRLFMLPFQKVQHFLRRNTEIQAKKNIEAHYDLGNKLYTRFLDQSMMYSSAIYPDPNASLSDAQTHKLKTICDKLQLKPGENLMEIGTGWGGLAVYAAKHYGCHVTTTTISEEQFAYAQEWITRERLSDKVTLLKQDYRTLEGQYDKLVSIEMIEAVGKRYLGNFFNKCASLLKPEGLMLLQSITIDDRRYESYSNSVDFIQKYIFPGGFLPSQLIINDYLKRHSDLSIRDLQDIGLDYAKTLDDWYEAFINAREPLKQDGYDERFMRMWTYYLKYCEGGFLERTISTVQLLLSKPHYREAITRGA</sequence>
<dbReference type="Pfam" id="PF02353">
    <property type="entry name" value="CMAS"/>
    <property type="match status" value="1"/>
</dbReference>
<dbReference type="OrthoDB" id="9782855at2"/>
<feature type="active site" evidence="6">
    <location>
        <position position="390"/>
    </location>
</feature>
<evidence type="ECO:0000313" key="8">
    <source>
        <dbReference type="Proteomes" id="UP000175691"/>
    </source>
</evidence>
<evidence type="ECO:0000256" key="4">
    <source>
        <dbReference type="ARBA" id="ARBA00022691"/>
    </source>
</evidence>
<organism evidence="7 8">
    <name type="scientific">Alteromonas confluentis</name>
    <dbReference type="NCBI Taxonomy" id="1656094"/>
    <lineage>
        <taxon>Bacteria</taxon>
        <taxon>Pseudomonadati</taxon>
        <taxon>Pseudomonadota</taxon>
        <taxon>Gammaproteobacteria</taxon>
        <taxon>Alteromonadales</taxon>
        <taxon>Alteromonadaceae</taxon>
        <taxon>Alteromonas/Salinimonas group</taxon>
        <taxon>Alteromonas</taxon>
    </lineage>
</organism>
<comment type="caution">
    <text evidence="7">The sequence shown here is derived from an EMBL/GenBank/DDBJ whole genome shotgun (WGS) entry which is preliminary data.</text>
</comment>
<dbReference type="AlphaFoldDB" id="A0A1E7Z7R7"/>
<protein>
    <submittedName>
        <fullName evidence="7">Cyclopropane-fatty-acyl-phospholipid synthase</fullName>
    </submittedName>
</protein>
<proteinExistence type="inferred from homology"/>
<gene>
    <name evidence="7" type="ORF">BFC18_17755</name>
</gene>
<dbReference type="CDD" id="cd02440">
    <property type="entry name" value="AdoMet_MTases"/>
    <property type="match status" value="1"/>
</dbReference>
<dbReference type="InterPro" id="IPR050723">
    <property type="entry name" value="CFA/CMAS"/>
</dbReference>
<dbReference type="Proteomes" id="UP000175691">
    <property type="component" value="Unassembled WGS sequence"/>
</dbReference>
<dbReference type="InterPro" id="IPR029063">
    <property type="entry name" value="SAM-dependent_MTases_sf"/>
</dbReference>
<keyword evidence="5" id="KW-0443">Lipid metabolism</keyword>
<keyword evidence="3" id="KW-0808">Transferase</keyword>
<dbReference type="PIRSF" id="PIRSF003085">
    <property type="entry name" value="CMAS"/>
    <property type="match status" value="1"/>
</dbReference>
<dbReference type="Gene3D" id="3.40.50.150">
    <property type="entry name" value="Vaccinia Virus protein VP39"/>
    <property type="match status" value="1"/>
</dbReference>
<evidence type="ECO:0000256" key="3">
    <source>
        <dbReference type="ARBA" id="ARBA00022679"/>
    </source>
</evidence>
<evidence type="ECO:0000256" key="1">
    <source>
        <dbReference type="ARBA" id="ARBA00010815"/>
    </source>
</evidence>
<dbReference type="GO" id="GO:0032259">
    <property type="term" value="P:methylation"/>
    <property type="evidence" value="ECO:0007669"/>
    <property type="project" value="UniProtKB-KW"/>
</dbReference>
<evidence type="ECO:0000256" key="6">
    <source>
        <dbReference type="PIRSR" id="PIRSR003085-1"/>
    </source>
</evidence>
<evidence type="ECO:0000256" key="5">
    <source>
        <dbReference type="ARBA" id="ARBA00023098"/>
    </source>
</evidence>
<comment type="similarity">
    <text evidence="1">Belongs to the CFA/CMAS family.</text>
</comment>
<dbReference type="PANTHER" id="PTHR43667">
    <property type="entry name" value="CYCLOPROPANE-FATTY-ACYL-PHOSPHOLIPID SYNTHASE"/>
    <property type="match status" value="1"/>
</dbReference>
<dbReference type="RefSeq" id="WP_070126707.1">
    <property type="nucleotide sequence ID" value="NZ_MDHN01000039.1"/>
</dbReference>
<keyword evidence="4" id="KW-0949">S-adenosyl-L-methionine</keyword>